<sequence>MAFKAGWRLAKKKLYNRDDYKNADSATRKSLEEAAYNEHSHRYSSHHRKTIDFITRKVTAEFTIASEHLQNGFGEVLQTLWTECHRRMRNHSNWSKSQMTKFRDV</sequence>
<evidence type="ECO:0000313" key="1">
    <source>
        <dbReference type="EMBL" id="EKJ74949.1"/>
    </source>
</evidence>
<dbReference type="AlphaFoldDB" id="K3VKC7"/>
<proteinExistence type="predicted"/>
<keyword evidence="2" id="KW-1185">Reference proteome</keyword>
<dbReference type="Proteomes" id="UP000007978">
    <property type="component" value="Chromosome 3"/>
</dbReference>
<organism evidence="1 2">
    <name type="scientific">Fusarium pseudograminearum (strain CS3096)</name>
    <name type="common">Wheat and barley crown-rot fungus</name>
    <dbReference type="NCBI Taxonomy" id="1028729"/>
    <lineage>
        <taxon>Eukaryota</taxon>
        <taxon>Fungi</taxon>
        <taxon>Dikarya</taxon>
        <taxon>Ascomycota</taxon>
        <taxon>Pezizomycotina</taxon>
        <taxon>Sordariomycetes</taxon>
        <taxon>Hypocreomycetidae</taxon>
        <taxon>Hypocreales</taxon>
        <taxon>Nectriaceae</taxon>
        <taxon>Fusarium</taxon>
    </lineage>
</organism>
<dbReference type="HOGENOM" id="CLU_2236738_0_0_1"/>
<dbReference type="KEGG" id="fpu:FPSE_04841"/>
<dbReference type="GeneID" id="20363459"/>
<protein>
    <submittedName>
        <fullName evidence="1">Uncharacterized protein</fullName>
    </submittedName>
</protein>
<comment type="caution">
    <text evidence="1">The sequence shown here is derived from an EMBL/GenBank/DDBJ whole genome shotgun (WGS) entry which is preliminary data.</text>
</comment>
<dbReference type="RefSeq" id="XP_009256234.1">
    <property type="nucleotide sequence ID" value="XM_009257959.1"/>
</dbReference>
<accession>K3VKC7</accession>
<reference evidence="1 2" key="1">
    <citation type="journal article" date="2012" name="PLoS Pathog.">
        <title>Comparative pathogenomics reveals horizontally acquired novel virulence genes in fungi infecting cereal hosts.</title>
        <authorList>
            <person name="Gardiner D.M."/>
            <person name="McDonald M.C."/>
            <person name="Covarelli L."/>
            <person name="Solomon P.S."/>
            <person name="Rusu A.G."/>
            <person name="Marshall M."/>
            <person name="Kazan K."/>
            <person name="Chakraborty S."/>
            <person name="McDonald B.A."/>
            <person name="Manners J.M."/>
        </authorList>
    </citation>
    <scope>NUCLEOTIDE SEQUENCE [LARGE SCALE GENOMIC DNA]</scope>
    <source>
        <strain evidence="1 2">CS3096</strain>
    </source>
</reference>
<gene>
    <name evidence="1" type="ORF">FPSE_04841</name>
</gene>
<evidence type="ECO:0000313" key="2">
    <source>
        <dbReference type="Proteomes" id="UP000007978"/>
    </source>
</evidence>
<name>K3VKC7_FUSPC</name>
<dbReference type="EMBL" id="AFNW01000100">
    <property type="protein sequence ID" value="EKJ74949.1"/>
    <property type="molecule type" value="Genomic_DNA"/>
</dbReference>